<proteinExistence type="predicted"/>
<dbReference type="AlphaFoldDB" id="A0A9P6CBU6"/>
<gene>
    <name evidence="3" type="ORF">BDZ94DRAFT_1267181</name>
</gene>
<feature type="region of interest" description="Disordered" evidence="1">
    <location>
        <begin position="1"/>
        <end position="23"/>
    </location>
</feature>
<feature type="compositionally biased region" description="Polar residues" evidence="1">
    <location>
        <begin position="1"/>
        <end position="16"/>
    </location>
</feature>
<reference evidence="3" key="1">
    <citation type="submission" date="2020-11" db="EMBL/GenBank/DDBJ databases">
        <authorList>
            <consortium name="DOE Joint Genome Institute"/>
            <person name="Ahrendt S."/>
            <person name="Riley R."/>
            <person name="Andreopoulos W."/>
            <person name="Labutti K."/>
            <person name="Pangilinan J."/>
            <person name="Ruiz-Duenas F.J."/>
            <person name="Barrasa J.M."/>
            <person name="Sanchez-Garcia M."/>
            <person name="Camarero S."/>
            <person name="Miyauchi S."/>
            <person name="Serrano A."/>
            <person name="Linde D."/>
            <person name="Babiker R."/>
            <person name="Drula E."/>
            <person name="Ayuso-Fernandez I."/>
            <person name="Pacheco R."/>
            <person name="Padilla G."/>
            <person name="Ferreira P."/>
            <person name="Barriuso J."/>
            <person name="Kellner H."/>
            <person name="Castanera R."/>
            <person name="Alfaro M."/>
            <person name="Ramirez L."/>
            <person name="Pisabarro A.G."/>
            <person name="Kuo A."/>
            <person name="Tritt A."/>
            <person name="Lipzen A."/>
            <person name="He G."/>
            <person name="Yan M."/>
            <person name="Ng V."/>
            <person name="Cullen D."/>
            <person name="Martin F."/>
            <person name="Rosso M.-N."/>
            <person name="Henrissat B."/>
            <person name="Hibbett D."/>
            <person name="Martinez A.T."/>
            <person name="Grigoriev I.V."/>
        </authorList>
    </citation>
    <scope>NUCLEOTIDE SEQUENCE</scope>
    <source>
        <strain evidence="3">CBS 247.69</strain>
    </source>
</reference>
<feature type="transmembrane region" description="Helical" evidence="2">
    <location>
        <begin position="32"/>
        <end position="50"/>
    </location>
</feature>
<comment type="caution">
    <text evidence="3">The sequence shown here is derived from an EMBL/GenBank/DDBJ whole genome shotgun (WGS) entry which is preliminary data.</text>
</comment>
<dbReference type="EMBL" id="MU150308">
    <property type="protein sequence ID" value="KAF9459907.1"/>
    <property type="molecule type" value="Genomic_DNA"/>
</dbReference>
<sequence>MSGTSHHLSGSDQARSPLQPDKVMKFSPTDNALMLHPLMYIYVVIVHRYYPQ</sequence>
<keyword evidence="2" id="KW-1133">Transmembrane helix</keyword>
<name>A0A9P6CBU6_9AGAR</name>
<accession>A0A9P6CBU6</accession>
<keyword evidence="2" id="KW-0472">Membrane</keyword>
<keyword evidence="4" id="KW-1185">Reference proteome</keyword>
<protein>
    <submittedName>
        <fullName evidence="3">Uncharacterized protein</fullName>
    </submittedName>
</protein>
<organism evidence="3 4">
    <name type="scientific">Collybia nuda</name>
    <dbReference type="NCBI Taxonomy" id="64659"/>
    <lineage>
        <taxon>Eukaryota</taxon>
        <taxon>Fungi</taxon>
        <taxon>Dikarya</taxon>
        <taxon>Basidiomycota</taxon>
        <taxon>Agaricomycotina</taxon>
        <taxon>Agaricomycetes</taxon>
        <taxon>Agaricomycetidae</taxon>
        <taxon>Agaricales</taxon>
        <taxon>Tricholomatineae</taxon>
        <taxon>Clitocybaceae</taxon>
        <taxon>Collybia</taxon>
    </lineage>
</organism>
<evidence type="ECO:0000256" key="1">
    <source>
        <dbReference type="SAM" id="MobiDB-lite"/>
    </source>
</evidence>
<evidence type="ECO:0000256" key="2">
    <source>
        <dbReference type="SAM" id="Phobius"/>
    </source>
</evidence>
<keyword evidence="2" id="KW-0812">Transmembrane</keyword>
<evidence type="ECO:0000313" key="4">
    <source>
        <dbReference type="Proteomes" id="UP000807353"/>
    </source>
</evidence>
<evidence type="ECO:0000313" key="3">
    <source>
        <dbReference type="EMBL" id="KAF9459907.1"/>
    </source>
</evidence>
<dbReference type="Proteomes" id="UP000807353">
    <property type="component" value="Unassembled WGS sequence"/>
</dbReference>